<dbReference type="GeneID" id="66052990"/>
<gene>
    <name evidence="1" type="ORF">CHLRE_03g200787v5</name>
</gene>
<evidence type="ECO:0000313" key="2">
    <source>
        <dbReference type="Proteomes" id="UP000006906"/>
    </source>
</evidence>
<sequence length="91" mass="9630">MADSRSERPGTACLHALLPHQLGSHYPLVGPNGGAVAGASKGSSGLPPPLRVAAVLREREARAYASRGLKQCSAEAHAELQRRLELTHAWL</sequence>
<dbReference type="AlphaFoldDB" id="A0A2K3DZE0"/>
<protein>
    <submittedName>
        <fullName evidence="1">Uncharacterized protein</fullName>
    </submittedName>
</protein>
<evidence type="ECO:0000313" key="1">
    <source>
        <dbReference type="EMBL" id="PNW85898.1"/>
    </source>
</evidence>
<dbReference type="Proteomes" id="UP000006906">
    <property type="component" value="Chromosome 3"/>
</dbReference>
<dbReference type="InParanoid" id="A0A2K3DZE0"/>
<dbReference type="RefSeq" id="XP_042926572.1">
    <property type="nucleotide sequence ID" value="XM_043061347.1"/>
</dbReference>
<accession>A0A2K3DZE0</accession>
<name>A0A2K3DZE0_CHLRE</name>
<reference evidence="1 2" key="1">
    <citation type="journal article" date="2007" name="Science">
        <title>The Chlamydomonas genome reveals the evolution of key animal and plant functions.</title>
        <authorList>
            <person name="Merchant S.S."/>
            <person name="Prochnik S.E."/>
            <person name="Vallon O."/>
            <person name="Harris E.H."/>
            <person name="Karpowicz S.J."/>
            <person name="Witman G.B."/>
            <person name="Terry A."/>
            <person name="Salamov A."/>
            <person name="Fritz-Laylin L.K."/>
            <person name="Marechal-Drouard L."/>
            <person name="Marshall W.F."/>
            <person name="Qu L.H."/>
            <person name="Nelson D.R."/>
            <person name="Sanderfoot A.A."/>
            <person name="Spalding M.H."/>
            <person name="Kapitonov V.V."/>
            <person name="Ren Q."/>
            <person name="Ferris P."/>
            <person name="Lindquist E."/>
            <person name="Shapiro H."/>
            <person name="Lucas S.M."/>
            <person name="Grimwood J."/>
            <person name="Schmutz J."/>
            <person name="Cardol P."/>
            <person name="Cerutti H."/>
            <person name="Chanfreau G."/>
            <person name="Chen C.L."/>
            <person name="Cognat V."/>
            <person name="Croft M.T."/>
            <person name="Dent R."/>
            <person name="Dutcher S."/>
            <person name="Fernandez E."/>
            <person name="Fukuzawa H."/>
            <person name="Gonzalez-Ballester D."/>
            <person name="Gonzalez-Halphen D."/>
            <person name="Hallmann A."/>
            <person name="Hanikenne M."/>
            <person name="Hippler M."/>
            <person name="Inwood W."/>
            <person name="Jabbari K."/>
            <person name="Kalanon M."/>
            <person name="Kuras R."/>
            <person name="Lefebvre P.A."/>
            <person name="Lemaire S.D."/>
            <person name="Lobanov A.V."/>
            <person name="Lohr M."/>
            <person name="Manuell A."/>
            <person name="Meier I."/>
            <person name="Mets L."/>
            <person name="Mittag M."/>
            <person name="Mittelmeier T."/>
            <person name="Moroney J.V."/>
            <person name="Moseley J."/>
            <person name="Napoli C."/>
            <person name="Nedelcu A.M."/>
            <person name="Niyogi K."/>
            <person name="Novoselov S.V."/>
            <person name="Paulsen I.T."/>
            <person name="Pazour G."/>
            <person name="Purton S."/>
            <person name="Ral J.P."/>
            <person name="Riano-Pachon D.M."/>
            <person name="Riekhof W."/>
            <person name="Rymarquis L."/>
            <person name="Schroda M."/>
            <person name="Stern D."/>
            <person name="Umen J."/>
            <person name="Willows R."/>
            <person name="Wilson N."/>
            <person name="Zimmer S.L."/>
            <person name="Allmer J."/>
            <person name="Balk J."/>
            <person name="Bisova K."/>
            <person name="Chen C.J."/>
            <person name="Elias M."/>
            <person name="Gendler K."/>
            <person name="Hauser C."/>
            <person name="Lamb M.R."/>
            <person name="Ledford H."/>
            <person name="Long J.C."/>
            <person name="Minagawa J."/>
            <person name="Page M.D."/>
            <person name="Pan J."/>
            <person name="Pootakham W."/>
            <person name="Roje S."/>
            <person name="Rose A."/>
            <person name="Stahlberg E."/>
            <person name="Terauchi A.M."/>
            <person name="Yang P."/>
            <person name="Ball S."/>
            <person name="Bowler C."/>
            <person name="Dieckmann C.L."/>
            <person name="Gladyshev V.N."/>
            <person name="Green P."/>
            <person name="Jorgensen R."/>
            <person name="Mayfield S."/>
            <person name="Mueller-Roeber B."/>
            <person name="Rajamani S."/>
            <person name="Sayre R.T."/>
            <person name="Brokstein P."/>
            <person name="Dubchak I."/>
            <person name="Goodstein D."/>
            <person name="Hornick L."/>
            <person name="Huang Y.W."/>
            <person name="Jhaveri J."/>
            <person name="Luo Y."/>
            <person name="Martinez D."/>
            <person name="Ngau W.C."/>
            <person name="Otillar B."/>
            <person name="Poliakov A."/>
            <person name="Porter A."/>
            <person name="Szajkowski L."/>
            <person name="Werner G."/>
            <person name="Zhou K."/>
            <person name="Grigoriev I.V."/>
            <person name="Rokhsar D.S."/>
            <person name="Grossman A.R."/>
        </authorList>
    </citation>
    <scope>NUCLEOTIDE SEQUENCE [LARGE SCALE GENOMIC DNA]</scope>
    <source>
        <strain evidence="2">CC-503</strain>
    </source>
</reference>
<keyword evidence="2" id="KW-1185">Reference proteome</keyword>
<dbReference type="Gramene" id="PNW85898">
    <property type="protein sequence ID" value="PNW85898"/>
    <property type="gene ID" value="CHLRE_03g200787v5"/>
</dbReference>
<dbReference type="EMBL" id="CM008964">
    <property type="protein sequence ID" value="PNW85898.1"/>
    <property type="molecule type" value="Genomic_DNA"/>
</dbReference>
<organism evidence="1 2">
    <name type="scientific">Chlamydomonas reinhardtii</name>
    <name type="common">Chlamydomonas smithii</name>
    <dbReference type="NCBI Taxonomy" id="3055"/>
    <lineage>
        <taxon>Eukaryota</taxon>
        <taxon>Viridiplantae</taxon>
        <taxon>Chlorophyta</taxon>
        <taxon>core chlorophytes</taxon>
        <taxon>Chlorophyceae</taxon>
        <taxon>CS clade</taxon>
        <taxon>Chlamydomonadales</taxon>
        <taxon>Chlamydomonadaceae</taxon>
        <taxon>Chlamydomonas</taxon>
    </lineage>
</organism>
<dbReference type="KEGG" id="cre:CHLRE_03g200787v5"/>
<proteinExistence type="predicted"/>